<dbReference type="InterPro" id="IPR042620">
    <property type="entry name" value="NSUN7"/>
</dbReference>
<evidence type="ECO:0000313" key="4">
    <source>
        <dbReference type="WBParaSite" id="HDID_0000253101-mRNA-1"/>
    </source>
</evidence>
<name>A0A158QD77_HYMDI</name>
<dbReference type="STRING" id="6216.A0A158QD77"/>
<reference evidence="4" key="1">
    <citation type="submission" date="2016-04" db="UniProtKB">
        <authorList>
            <consortium name="WormBaseParasite"/>
        </authorList>
    </citation>
    <scope>IDENTIFICATION</scope>
</reference>
<reference evidence="2 3" key="2">
    <citation type="submission" date="2018-11" db="EMBL/GenBank/DDBJ databases">
        <authorList>
            <consortium name="Pathogen Informatics"/>
        </authorList>
    </citation>
    <scope>NUCLEOTIDE SEQUENCE [LARGE SCALE GENOMIC DNA]</scope>
</reference>
<evidence type="ECO:0000256" key="1">
    <source>
        <dbReference type="SAM" id="MobiDB-lite"/>
    </source>
</evidence>
<feature type="region of interest" description="Disordered" evidence="1">
    <location>
        <begin position="68"/>
        <end position="140"/>
    </location>
</feature>
<dbReference type="InterPro" id="IPR029063">
    <property type="entry name" value="SAM-dependent_MTases_sf"/>
</dbReference>
<dbReference type="Gene3D" id="3.40.50.150">
    <property type="entry name" value="Vaccinia Virus protein VP39"/>
    <property type="match status" value="1"/>
</dbReference>
<sequence length="603" mass="69152">MINLRPRRSSEEEIQTAKAQRANKLAQYHHVLPCPYYQQIFCFAASLLKWFRAEQQRTDILAQLTEAQRQQRNKGNQSNNIKREDDNNEKEQSEKVQVEVKLSSNDQKLENKRDDLSIASNDEKEGEENEQEENKVAGNPSLMNMAKPCILRIPLANSIQKKLVYGLAFSTMKYCTVLEKILDDVGFYGEYPELREEEHLVLVTLYDYSEVEAAIVTMSVHFSAAIARIRVKEQVKSLRLLLPTEWRDAESKAENMPFYGWYNLLLGMSEIVLAWLKENNFTRVRGRLPAALEFADDEDCPDAFIFNHADRAVIMESPIVRDQFLIVQDKSNLFVLQCLMSFIGAGEEVVLVNQPNSLCGIHLESLLTNRFPYVSPAPKIRIVRSIKENEDPKLIAKCGCKSTRLITDDFLSLNPNAEGHRGIRHIIFESTDMKSGVVNPIDYIDFENEDLSILKDIWTRNDDPRKVTKRQALLRENEAYLKHALRFNQARTVIFISHSEDPEETEEMVHKCMEYTNRTIQREILSAVPSSKLPPASTPGFVLRLPTDIPSIRGVDQSLNISFSSSPIVTPSGCIKFKSTKNYNGFFIACLKKEVNYSLYFFK</sequence>
<gene>
    <name evidence="2" type="ORF">HDID_LOCUS2532</name>
</gene>
<feature type="compositionally biased region" description="Basic and acidic residues" evidence="1">
    <location>
        <begin position="81"/>
        <end position="98"/>
    </location>
</feature>
<protein>
    <submittedName>
        <fullName evidence="4">SET domain-containing protein</fullName>
    </submittedName>
</protein>
<dbReference type="Proteomes" id="UP000274504">
    <property type="component" value="Unassembled WGS sequence"/>
</dbReference>
<evidence type="ECO:0000313" key="3">
    <source>
        <dbReference type="Proteomes" id="UP000274504"/>
    </source>
</evidence>
<proteinExistence type="predicted"/>
<organism evidence="4">
    <name type="scientific">Hymenolepis diminuta</name>
    <name type="common">Rat tapeworm</name>
    <dbReference type="NCBI Taxonomy" id="6216"/>
    <lineage>
        <taxon>Eukaryota</taxon>
        <taxon>Metazoa</taxon>
        <taxon>Spiralia</taxon>
        <taxon>Lophotrochozoa</taxon>
        <taxon>Platyhelminthes</taxon>
        <taxon>Cestoda</taxon>
        <taxon>Eucestoda</taxon>
        <taxon>Cyclophyllidea</taxon>
        <taxon>Hymenolepididae</taxon>
        <taxon>Hymenolepis</taxon>
    </lineage>
</organism>
<dbReference type="OrthoDB" id="6817893at2759"/>
<dbReference type="EMBL" id="UYSG01000634">
    <property type="protein sequence ID" value="VDL19993.1"/>
    <property type="molecule type" value="Genomic_DNA"/>
</dbReference>
<dbReference type="AlphaFoldDB" id="A0A158QD77"/>
<accession>A0A158QD77</accession>
<dbReference type="PANTHER" id="PTHR14663:SF2">
    <property type="entry name" value="METHYLTRANSFERASE NSUN7-RELATED"/>
    <property type="match status" value="1"/>
</dbReference>
<dbReference type="PANTHER" id="PTHR14663">
    <property type="entry name" value="METHYLTRANSFERASE NSUN7-RELATED"/>
    <property type="match status" value="1"/>
</dbReference>
<evidence type="ECO:0000313" key="2">
    <source>
        <dbReference type="EMBL" id="VDL19993.1"/>
    </source>
</evidence>
<feature type="compositionally biased region" description="Basic and acidic residues" evidence="1">
    <location>
        <begin position="107"/>
        <end position="116"/>
    </location>
</feature>
<feature type="compositionally biased region" description="Polar residues" evidence="1">
    <location>
        <begin position="68"/>
        <end position="80"/>
    </location>
</feature>
<dbReference type="WBParaSite" id="HDID_0000253101-mRNA-1">
    <property type="protein sequence ID" value="HDID_0000253101-mRNA-1"/>
    <property type="gene ID" value="HDID_0000253101"/>
</dbReference>